<feature type="region of interest" description="Disordered" evidence="1">
    <location>
        <begin position="51"/>
        <end position="128"/>
    </location>
</feature>
<feature type="region of interest" description="Disordered" evidence="1">
    <location>
        <begin position="1089"/>
        <end position="1119"/>
    </location>
</feature>
<dbReference type="Proteomes" id="UP001287356">
    <property type="component" value="Unassembled WGS sequence"/>
</dbReference>
<organism evidence="2 3">
    <name type="scientific">Lasiosphaeria ovina</name>
    <dbReference type="NCBI Taxonomy" id="92902"/>
    <lineage>
        <taxon>Eukaryota</taxon>
        <taxon>Fungi</taxon>
        <taxon>Dikarya</taxon>
        <taxon>Ascomycota</taxon>
        <taxon>Pezizomycotina</taxon>
        <taxon>Sordariomycetes</taxon>
        <taxon>Sordariomycetidae</taxon>
        <taxon>Sordariales</taxon>
        <taxon>Lasiosphaeriaceae</taxon>
        <taxon>Lasiosphaeria</taxon>
    </lineage>
</organism>
<evidence type="ECO:0000256" key="1">
    <source>
        <dbReference type="SAM" id="MobiDB-lite"/>
    </source>
</evidence>
<comment type="caution">
    <text evidence="2">The sequence shown here is derived from an EMBL/GenBank/DDBJ whole genome shotgun (WGS) entry which is preliminary data.</text>
</comment>
<sequence>MGKRYSYLWRCHECFAGPYEVENVFACTNPACVSHFRCECCSVERSPATKRSINSRSVSPEPTIYQPSFEQRSQSPVPSTNEPPKTTTAYKHSLGQSQSHTVGATTLPDSGYGSASKTTVNVHQSPAASRTKLDDNVSILADDAVSIITDDLSSDLSPDLVRTYVGTFARCLLESTQSQTLKLCPQVAQNLPRLLRTFAFRLALEDNSASGKAVATFTRQNKLRITKAFVTAAEFLQDAEQDNNQERVSNNEEETPSEEHDKSIAGKEITAQRVIHWLASQPSFVSAMNHLELEDAAITEELWGVEEDDWVELSDSDLARIDFTVKTTAFSWLTAAVQRTIRLDYSNTHVLSAVQTCVSSVLPQASGSRALRPQSLRLELLWDPRAFINEQGYDGASSLLTAVTISGSEDSPQLLPCLQYVKQTWPLVGEPIMDAIASAAAKPPGTAIKSTLFDNTEITLSINNGAVAVECVGLFDSILEATEVLAWAGAALREASDQNSIRYSVMNMWRAYSTKGPLIAVGFSEEDLSTDNGPGLGTGDCWHGLVKNPVIAKGFPVPIRPKGIPGLEVPLEAMGLLVGAPCVTAFQNRAVMKGFNAAIVPTAESGSIIHWHLILNTDGSRLPYSDSRILSSIHMDLPAALPRIQAARHILGWTPKVWYNVGSPLANYKIGWSSPDFVGPGCSLEKIVISGGPGFLSAGAEFSLGRKDRAPVISHSTAYFEMLNSLSSSYVVLYDVQGHRAWLSNGLHALLHLVRASLQYDRDSDLSAECLFDPSKLEEDPDPSSPSAAVNFLRDRRNLEQLLYPNPDDIRSEKTTIPGGNTITTEYRSSTGVFLKDRINQIMHTLEHLIDYQAISDSPSTGVPIKMRPRSRMEGYRFMDIAARKSLTPRVVSLSVYAGAGKSWVDFTRAIKAVTVFGEGFGELLEVPYDTTSTICSPWHTLPKNRDYLAASQYDLTKVLRQEGSTACTPPKLAPGIFWHRSATVFDPCACRQGEPVEVFGMPVPKVRRACDRVQIILPSQNLLKGLRGKYHTPVVTIGTEGAVIFGRSDLLPWKWPDQGAPKPDVKTDSEADDEGTLSVASASTILVPATAPVNVDGSEEDPRTESNPANEKMDGVEFTAAEVPGHRAKKRRIRDIMKSIMSTN</sequence>
<accession>A0AAE0JT68</accession>
<dbReference type="EMBL" id="JAULSN010000012">
    <property type="protein sequence ID" value="KAK3361110.1"/>
    <property type="molecule type" value="Genomic_DNA"/>
</dbReference>
<reference evidence="2" key="2">
    <citation type="submission" date="2023-06" db="EMBL/GenBank/DDBJ databases">
        <authorList>
            <consortium name="Lawrence Berkeley National Laboratory"/>
            <person name="Haridas S."/>
            <person name="Hensen N."/>
            <person name="Bonometti L."/>
            <person name="Westerberg I."/>
            <person name="Brannstrom I.O."/>
            <person name="Guillou S."/>
            <person name="Cros-Aarteil S."/>
            <person name="Calhoun S."/>
            <person name="Kuo A."/>
            <person name="Mondo S."/>
            <person name="Pangilinan J."/>
            <person name="Riley R."/>
            <person name="Labutti K."/>
            <person name="Andreopoulos B."/>
            <person name="Lipzen A."/>
            <person name="Chen C."/>
            <person name="Yanf M."/>
            <person name="Daum C."/>
            <person name="Ng V."/>
            <person name="Clum A."/>
            <person name="Steindorff A."/>
            <person name="Ohm R."/>
            <person name="Martin F."/>
            <person name="Silar P."/>
            <person name="Natvig D."/>
            <person name="Lalanne C."/>
            <person name="Gautier V."/>
            <person name="Ament-Velasquez S.L."/>
            <person name="Kruys A."/>
            <person name="Hutchinson M.I."/>
            <person name="Powell A.J."/>
            <person name="Barry K."/>
            <person name="Miller A.N."/>
            <person name="Grigoriev I.V."/>
            <person name="Debuchy R."/>
            <person name="Gladieux P."/>
            <person name="Thoren M.H."/>
            <person name="Johannesson H."/>
        </authorList>
    </citation>
    <scope>NUCLEOTIDE SEQUENCE</scope>
    <source>
        <strain evidence="2">CBS 958.72</strain>
    </source>
</reference>
<feature type="region of interest" description="Disordered" evidence="1">
    <location>
        <begin position="240"/>
        <end position="265"/>
    </location>
</feature>
<dbReference type="AlphaFoldDB" id="A0AAE0JT68"/>
<evidence type="ECO:0000313" key="3">
    <source>
        <dbReference type="Proteomes" id="UP001287356"/>
    </source>
</evidence>
<proteinExistence type="predicted"/>
<keyword evidence="3" id="KW-1185">Reference proteome</keyword>
<protein>
    <submittedName>
        <fullName evidence="2">Uncharacterized protein</fullName>
    </submittedName>
</protein>
<name>A0AAE0JT68_9PEZI</name>
<evidence type="ECO:0000313" key="2">
    <source>
        <dbReference type="EMBL" id="KAK3361110.1"/>
    </source>
</evidence>
<gene>
    <name evidence="2" type="ORF">B0T24DRAFT_642350</name>
</gene>
<reference evidence="2" key="1">
    <citation type="journal article" date="2023" name="Mol. Phylogenet. Evol.">
        <title>Genome-scale phylogeny and comparative genomics of the fungal order Sordariales.</title>
        <authorList>
            <person name="Hensen N."/>
            <person name="Bonometti L."/>
            <person name="Westerberg I."/>
            <person name="Brannstrom I.O."/>
            <person name="Guillou S."/>
            <person name="Cros-Aarteil S."/>
            <person name="Calhoun S."/>
            <person name="Haridas S."/>
            <person name="Kuo A."/>
            <person name="Mondo S."/>
            <person name="Pangilinan J."/>
            <person name="Riley R."/>
            <person name="LaButti K."/>
            <person name="Andreopoulos B."/>
            <person name="Lipzen A."/>
            <person name="Chen C."/>
            <person name="Yan M."/>
            <person name="Daum C."/>
            <person name="Ng V."/>
            <person name="Clum A."/>
            <person name="Steindorff A."/>
            <person name="Ohm R.A."/>
            <person name="Martin F."/>
            <person name="Silar P."/>
            <person name="Natvig D.O."/>
            <person name="Lalanne C."/>
            <person name="Gautier V."/>
            <person name="Ament-Velasquez S.L."/>
            <person name="Kruys A."/>
            <person name="Hutchinson M.I."/>
            <person name="Powell A.J."/>
            <person name="Barry K."/>
            <person name="Miller A.N."/>
            <person name="Grigoriev I.V."/>
            <person name="Debuchy R."/>
            <person name="Gladieux P."/>
            <person name="Hiltunen Thoren M."/>
            <person name="Johannesson H."/>
        </authorList>
    </citation>
    <scope>NUCLEOTIDE SEQUENCE</scope>
    <source>
        <strain evidence="2">CBS 958.72</strain>
    </source>
</reference>